<dbReference type="InterPro" id="IPR050680">
    <property type="entry name" value="YpeA/RimI_acetyltransf"/>
</dbReference>
<dbReference type="PANTHER" id="PTHR43420:SF47">
    <property type="entry name" value="N-ACETYLTRANSFERASE DOMAIN-CONTAINING PROTEIN"/>
    <property type="match status" value="1"/>
</dbReference>
<dbReference type="InterPro" id="IPR000182">
    <property type="entry name" value="GNAT_dom"/>
</dbReference>
<protein>
    <submittedName>
        <fullName evidence="4">Acetyltransferase (GNAT) family protein</fullName>
    </submittedName>
</protein>
<proteinExistence type="predicted"/>
<accession>A0A2T0LMH4</accession>
<dbReference type="CDD" id="cd04301">
    <property type="entry name" value="NAT_SF"/>
    <property type="match status" value="1"/>
</dbReference>
<evidence type="ECO:0000256" key="1">
    <source>
        <dbReference type="ARBA" id="ARBA00022679"/>
    </source>
</evidence>
<dbReference type="GO" id="GO:0016747">
    <property type="term" value="F:acyltransferase activity, transferring groups other than amino-acyl groups"/>
    <property type="evidence" value="ECO:0007669"/>
    <property type="project" value="InterPro"/>
</dbReference>
<organism evidence="4 5">
    <name type="scientific">Prauserella shujinwangii</name>
    <dbReference type="NCBI Taxonomy" id="1453103"/>
    <lineage>
        <taxon>Bacteria</taxon>
        <taxon>Bacillati</taxon>
        <taxon>Actinomycetota</taxon>
        <taxon>Actinomycetes</taxon>
        <taxon>Pseudonocardiales</taxon>
        <taxon>Pseudonocardiaceae</taxon>
        <taxon>Prauserella</taxon>
    </lineage>
</organism>
<dbReference type="Pfam" id="PF24553">
    <property type="entry name" value="Rv0428c_C"/>
    <property type="match status" value="1"/>
</dbReference>
<dbReference type="PROSITE" id="PS51186">
    <property type="entry name" value="GNAT"/>
    <property type="match status" value="1"/>
</dbReference>
<evidence type="ECO:0000259" key="3">
    <source>
        <dbReference type="PROSITE" id="PS51186"/>
    </source>
</evidence>
<dbReference type="Proteomes" id="UP000238362">
    <property type="component" value="Unassembled WGS sequence"/>
</dbReference>
<dbReference type="AlphaFoldDB" id="A0A2T0LMH4"/>
<dbReference type="SUPFAM" id="SSF55729">
    <property type="entry name" value="Acyl-CoA N-acyltransferases (Nat)"/>
    <property type="match status" value="1"/>
</dbReference>
<keyword evidence="2" id="KW-0012">Acyltransferase</keyword>
<feature type="domain" description="N-acetyltransferase" evidence="3">
    <location>
        <begin position="103"/>
        <end position="248"/>
    </location>
</feature>
<reference evidence="4 5" key="1">
    <citation type="submission" date="2018-03" db="EMBL/GenBank/DDBJ databases">
        <title>Genomic Encyclopedia of Type Strains, Phase III (KMG-III): the genomes of soil and plant-associated and newly described type strains.</title>
        <authorList>
            <person name="Whitman W."/>
        </authorList>
    </citation>
    <scope>NUCLEOTIDE SEQUENCE [LARGE SCALE GENOMIC DNA]</scope>
    <source>
        <strain evidence="4 5">CGMCC 4.7125</strain>
    </source>
</reference>
<keyword evidence="5" id="KW-1185">Reference proteome</keyword>
<comment type="caution">
    <text evidence="4">The sequence shown here is derived from an EMBL/GenBank/DDBJ whole genome shotgun (WGS) entry which is preliminary data.</text>
</comment>
<evidence type="ECO:0000256" key="2">
    <source>
        <dbReference type="ARBA" id="ARBA00023315"/>
    </source>
</evidence>
<dbReference type="InterPro" id="IPR056935">
    <property type="entry name" value="Rv0428c-like_C"/>
</dbReference>
<evidence type="ECO:0000313" key="4">
    <source>
        <dbReference type="EMBL" id="PRX44274.1"/>
    </source>
</evidence>
<name>A0A2T0LMH4_9PSEU</name>
<sequence length="248" mass="26448">MVNPAEKLEQACADAWPAQVERRLGDWRLRAAGGFTGRANSALALGDPGRPVPDALSEICEFAHAHRIEPMAQAVRGGPVEDALARAGWVPHETYVNGHEVSVLLGPLRPGARGTGEDGVRVLGAPTPGWWELTVDRPEPTEAERHVLTGGARVGYGVATREGRTVGAVRGAVAGGVLLVARLAVRPEYRGQGLGTALMAAVGGWAGRHGATRCALQVSVRNERALALYERLGFGEHHRYRYWVPGAR</sequence>
<dbReference type="Gene3D" id="3.40.630.30">
    <property type="match status" value="1"/>
</dbReference>
<evidence type="ECO:0000313" key="5">
    <source>
        <dbReference type="Proteomes" id="UP000238362"/>
    </source>
</evidence>
<gene>
    <name evidence="4" type="ORF">B0I33_112152</name>
</gene>
<keyword evidence="1 4" id="KW-0808">Transferase</keyword>
<dbReference type="InterPro" id="IPR016181">
    <property type="entry name" value="Acyl_CoA_acyltransferase"/>
</dbReference>
<dbReference type="EMBL" id="PVNH01000012">
    <property type="protein sequence ID" value="PRX44274.1"/>
    <property type="molecule type" value="Genomic_DNA"/>
</dbReference>
<dbReference type="PANTHER" id="PTHR43420">
    <property type="entry name" value="ACETYLTRANSFERASE"/>
    <property type="match status" value="1"/>
</dbReference>